<reference evidence="1 2" key="1">
    <citation type="submission" date="2011-09" db="EMBL/GenBank/DDBJ databases">
        <title>The Genome Sequence of Bacillus smithii 7_3_47FAA.</title>
        <authorList>
            <consortium name="The Broad Institute Genome Sequencing Platform"/>
            <person name="Earl A."/>
            <person name="Ward D."/>
            <person name="Feldgarden M."/>
            <person name="Gevers D."/>
            <person name="Daigneault M."/>
            <person name="Strauss J."/>
            <person name="Allen-Vercoe E."/>
            <person name="Young S.K."/>
            <person name="Zeng Q."/>
            <person name="Gargeya S."/>
            <person name="Fitzgerald M."/>
            <person name="Haas B."/>
            <person name="Abouelleil A."/>
            <person name="Alvarado L."/>
            <person name="Arachchi H.M."/>
            <person name="Berlin A."/>
            <person name="Brown A."/>
            <person name="Chapman S.B."/>
            <person name="Chen Z."/>
            <person name="Dunbar C."/>
            <person name="Freedman E."/>
            <person name="Gearin G."/>
            <person name="Goldberg J."/>
            <person name="Griggs A."/>
            <person name="Gujja S."/>
            <person name="Heiman D."/>
            <person name="Howarth C."/>
            <person name="Larson L."/>
            <person name="Lui A."/>
            <person name="MacDonald P.J.P."/>
            <person name="Montmayeur A."/>
            <person name="Murphy C."/>
            <person name="Neiman D."/>
            <person name="Pearson M."/>
            <person name="Priest M."/>
            <person name="Roberts A."/>
            <person name="Saif S."/>
            <person name="Shea T."/>
            <person name="Shenoy N."/>
            <person name="Sisk P."/>
            <person name="Stolte C."/>
            <person name="Sykes S."/>
            <person name="Wortman J."/>
            <person name="Nusbaum C."/>
            <person name="Birren B."/>
        </authorList>
    </citation>
    <scope>NUCLEOTIDE SEQUENCE [LARGE SCALE GENOMIC DNA]</scope>
    <source>
        <strain evidence="1 2">7_3_47FAA</strain>
    </source>
</reference>
<gene>
    <name evidence="1" type="ORF">HMPREF1015_03017</name>
</gene>
<evidence type="ECO:0000313" key="2">
    <source>
        <dbReference type="Proteomes" id="UP000011747"/>
    </source>
</evidence>
<sequence>MELWKQLLLNGCVKLFWKNEILYQFIVDISQEGFEIYIFDCSKWNSQKLP</sequence>
<dbReference type="EMBL" id="ACWF01000046">
    <property type="protein sequence ID" value="EHL78941.1"/>
    <property type="molecule type" value="Genomic_DNA"/>
</dbReference>
<evidence type="ECO:0000313" key="1">
    <source>
        <dbReference type="EMBL" id="EHL78941.1"/>
    </source>
</evidence>
<comment type="caution">
    <text evidence="1">The sequence shown here is derived from an EMBL/GenBank/DDBJ whole genome shotgun (WGS) entry which is preliminary data.</text>
</comment>
<dbReference type="RefSeq" id="WP_003353172.1">
    <property type="nucleotide sequence ID" value="NZ_JH414744.1"/>
</dbReference>
<keyword evidence="2" id="KW-1185">Reference proteome</keyword>
<dbReference type="PATRIC" id="fig|665952.3.peg.878"/>
<proteinExistence type="predicted"/>
<protein>
    <submittedName>
        <fullName evidence="1">Uncharacterized protein</fullName>
    </submittedName>
</protein>
<dbReference type="Proteomes" id="UP000011747">
    <property type="component" value="Unassembled WGS sequence"/>
</dbReference>
<dbReference type="HOGENOM" id="CLU_215211_0_0_9"/>
<accession>G9QIU0</accession>
<dbReference type="AlphaFoldDB" id="G9QIU0"/>
<name>G9QIU0_9BACI</name>
<organism evidence="1 2">
    <name type="scientific">Bacillus smithii 7_3_47FAA</name>
    <dbReference type="NCBI Taxonomy" id="665952"/>
    <lineage>
        <taxon>Bacteria</taxon>
        <taxon>Bacillati</taxon>
        <taxon>Bacillota</taxon>
        <taxon>Bacilli</taxon>
        <taxon>Bacillales</taxon>
        <taxon>Bacillaceae</taxon>
        <taxon>Bacillus</taxon>
    </lineage>
</organism>